<dbReference type="SUPFAM" id="SSF47473">
    <property type="entry name" value="EF-hand"/>
    <property type="match status" value="1"/>
</dbReference>
<evidence type="ECO:0000256" key="5">
    <source>
        <dbReference type="ARBA" id="ARBA00022490"/>
    </source>
</evidence>
<feature type="region of interest" description="Disordered" evidence="21">
    <location>
        <begin position="382"/>
        <end position="419"/>
    </location>
</feature>
<keyword evidence="8" id="KW-0677">Repeat</keyword>
<feature type="domain" description="EH" evidence="22">
    <location>
        <begin position="217"/>
        <end position="328"/>
    </location>
</feature>
<feature type="compositionally biased region" description="Polar residues" evidence="21">
    <location>
        <begin position="384"/>
        <end position="418"/>
    </location>
</feature>
<dbReference type="GO" id="GO:0048471">
    <property type="term" value="C:perinuclear region of cytoplasm"/>
    <property type="evidence" value="ECO:0007669"/>
    <property type="project" value="UniProtKB-SubCell"/>
</dbReference>
<keyword evidence="6" id="KW-0597">Phosphoprotein</keyword>
<keyword evidence="7" id="KW-0254">Endocytosis</keyword>
<accession>A0A8B7QVC9</accession>
<evidence type="ECO:0000256" key="21">
    <source>
        <dbReference type="SAM" id="MobiDB-lite"/>
    </source>
</evidence>
<evidence type="ECO:0000256" key="6">
    <source>
        <dbReference type="ARBA" id="ARBA00022553"/>
    </source>
</evidence>
<comment type="subunit">
    <text evidence="16">Self-associates. Interacts with GGA1 (via GAE domain). Interacts with GGA2 and GGA3. Interacts with AP1G1 (via GAE domain), a subunit of adapter protein complex AP-1. Interacts with AP1G2 (via GAE domain) a subunit of adapter protein complex AP-1. Component of the aftiphilin/p200/gamma-synergin complex, at least composed of AFTPH/aftiphilin, HEATR5B/p200a and SYNRG/gamma-synergin, which plays a role in the AP1G1/AP-1-mediated trafficking of transferrin from early to recycling endosomes. Within the complex interacts with AFTPH/aftiphilin and HEATR5B/p200a; the interactions are direct. Interacts (via EH domain) with SCAMP1.</text>
</comment>
<organism evidence="23 24">
    <name type="scientific">Hipposideros armiger</name>
    <name type="common">Great Himalayan leaf-nosed bat</name>
    <dbReference type="NCBI Taxonomy" id="186990"/>
    <lineage>
        <taxon>Eukaryota</taxon>
        <taxon>Metazoa</taxon>
        <taxon>Chordata</taxon>
        <taxon>Craniata</taxon>
        <taxon>Vertebrata</taxon>
        <taxon>Euteleostomi</taxon>
        <taxon>Mammalia</taxon>
        <taxon>Eutheria</taxon>
        <taxon>Laurasiatheria</taxon>
        <taxon>Chiroptera</taxon>
        <taxon>Yinpterochiroptera</taxon>
        <taxon>Rhinolophoidea</taxon>
        <taxon>Hipposideridae</taxon>
        <taxon>Hipposideros</taxon>
    </lineage>
</organism>
<dbReference type="SMART" id="SM00027">
    <property type="entry name" value="EH"/>
    <property type="match status" value="1"/>
</dbReference>
<comment type="subcellular location">
    <subcellularLocation>
        <location evidence="3">Cytoplasm</location>
        <location evidence="3">Perinuclear region</location>
    </subcellularLocation>
    <subcellularLocation>
        <location evidence="1">Cytoplasmic vesicle</location>
        <location evidence="1">Clathrin-coated vesicle</location>
    </subcellularLocation>
    <subcellularLocation>
        <location evidence="2">Golgi apparatus</location>
        <location evidence="2">trans-Golgi network membrane</location>
        <topology evidence="2">Peripheral membrane protein</topology>
    </subcellularLocation>
</comment>
<dbReference type="GeneID" id="109379784"/>
<evidence type="ECO:0000256" key="1">
    <source>
        <dbReference type="ARBA" id="ARBA00004132"/>
    </source>
</evidence>
<feature type="region of interest" description="Disordered" evidence="21">
    <location>
        <begin position="623"/>
        <end position="662"/>
    </location>
</feature>
<dbReference type="InterPro" id="IPR000261">
    <property type="entry name" value="EH_dom"/>
</dbReference>
<feature type="region of interest" description="Disordered" evidence="21">
    <location>
        <begin position="898"/>
        <end position="947"/>
    </location>
</feature>
<keyword evidence="5" id="KW-0963">Cytoplasm</keyword>
<evidence type="ECO:0000256" key="2">
    <source>
        <dbReference type="ARBA" id="ARBA00004150"/>
    </source>
</evidence>
<feature type="coiled-coil region" evidence="20">
    <location>
        <begin position="117"/>
        <end position="153"/>
    </location>
</feature>
<dbReference type="PANTHER" id="PTHR15463:SF2">
    <property type="entry name" value="SYNERGIN GAMMA"/>
    <property type="match status" value="1"/>
</dbReference>
<feature type="region of interest" description="Disordered" evidence="21">
    <location>
        <begin position="495"/>
        <end position="515"/>
    </location>
</feature>
<keyword evidence="14" id="KW-0968">Cytoplasmic vesicle</keyword>
<feature type="compositionally biased region" description="Basic and acidic residues" evidence="21">
    <location>
        <begin position="684"/>
        <end position="700"/>
    </location>
</feature>
<evidence type="ECO:0000256" key="10">
    <source>
        <dbReference type="ARBA" id="ARBA00022990"/>
    </source>
</evidence>
<keyword evidence="12 20" id="KW-0175">Coiled coil</keyword>
<dbReference type="GO" id="GO:0006897">
    <property type="term" value="P:endocytosis"/>
    <property type="evidence" value="ECO:0007669"/>
    <property type="project" value="UniProtKB-KW"/>
</dbReference>
<keyword evidence="23" id="KW-1185">Reference proteome</keyword>
<name>A0A8B7QVC9_HIPAR</name>
<gene>
    <name evidence="24" type="primary">SYNRG</name>
</gene>
<keyword evidence="11" id="KW-0333">Golgi apparatus</keyword>
<dbReference type="InterPro" id="IPR039656">
    <property type="entry name" value="SYNRG"/>
</dbReference>
<dbReference type="Gene3D" id="1.10.238.10">
    <property type="entry name" value="EF-hand"/>
    <property type="match status" value="1"/>
</dbReference>
<dbReference type="Proteomes" id="UP000694851">
    <property type="component" value="Unplaced"/>
</dbReference>
<protein>
    <recommendedName>
        <fullName evidence="17">Synergin gamma</fullName>
    </recommendedName>
    <alternativeName>
        <fullName evidence="19">AP1 subunit gamma-binding protein 1</fullName>
    </alternativeName>
    <alternativeName>
        <fullName evidence="18">Gamma-synergin</fullName>
    </alternativeName>
</protein>
<evidence type="ECO:0000256" key="7">
    <source>
        <dbReference type="ARBA" id="ARBA00022583"/>
    </source>
</evidence>
<dbReference type="Pfam" id="PF25999">
    <property type="entry name" value="SYNRG_C"/>
    <property type="match status" value="1"/>
</dbReference>
<proteinExistence type="predicted"/>
<evidence type="ECO:0000256" key="11">
    <source>
        <dbReference type="ARBA" id="ARBA00023034"/>
    </source>
</evidence>
<evidence type="ECO:0000256" key="16">
    <source>
        <dbReference type="ARBA" id="ARBA00064325"/>
    </source>
</evidence>
<evidence type="ECO:0000259" key="22">
    <source>
        <dbReference type="PROSITE" id="PS50031"/>
    </source>
</evidence>
<dbReference type="CTD" id="11276"/>
<dbReference type="PANTHER" id="PTHR15463">
    <property type="entry name" value="AP1 GAMMA SUBUNIT BINDING PROTEIN 1"/>
    <property type="match status" value="1"/>
</dbReference>
<dbReference type="GO" id="GO:0030130">
    <property type="term" value="C:clathrin coat of trans-Golgi network vesicle"/>
    <property type="evidence" value="ECO:0007669"/>
    <property type="project" value="TreeGrafter"/>
</dbReference>
<dbReference type="Pfam" id="PF12763">
    <property type="entry name" value="EH"/>
    <property type="match status" value="1"/>
</dbReference>
<keyword evidence="10" id="KW-0007">Acetylation</keyword>
<dbReference type="InterPro" id="IPR059024">
    <property type="entry name" value="SYNRG_C"/>
</dbReference>
<evidence type="ECO:0000256" key="9">
    <source>
        <dbReference type="ARBA" id="ARBA00022927"/>
    </source>
</evidence>
<evidence type="ECO:0000256" key="18">
    <source>
        <dbReference type="ARBA" id="ARBA00079233"/>
    </source>
</evidence>
<keyword evidence="13" id="KW-0472">Membrane</keyword>
<evidence type="ECO:0000256" key="20">
    <source>
        <dbReference type="SAM" id="Coils"/>
    </source>
</evidence>
<feature type="region of interest" description="Disordered" evidence="21">
    <location>
        <begin position="995"/>
        <end position="1024"/>
    </location>
</feature>
<evidence type="ECO:0000256" key="15">
    <source>
        <dbReference type="ARBA" id="ARBA00056089"/>
    </source>
</evidence>
<evidence type="ECO:0000256" key="17">
    <source>
        <dbReference type="ARBA" id="ARBA00072950"/>
    </source>
</evidence>
<dbReference type="GO" id="GO:0015031">
    <property type="term" value="P:protein transport"/>
    <property type="evidence" value="ECO:0007669"/>
    <property type="project" value="UniProtKB-KW"/>
</dbReference>
<evidence type="ECO:0000313" key="24">
    <source>
        <dbReference type="RefSeq" id="XP_019492237.1"/>
    </source>
</evidence>
<dbReference type="AlphaFoldDB" id="A0A8B7QVC9"/>
<feature type="region of interest" description="Disordered" evidence="21">
    <location>
        <begin position="681"/>
        <end position="700"/>
    </location>
</feature>
<comment type="function">
    <text evidence="15">Plays a role in endocytosis and/or membrane trafficking at the trans-Golgi network (TGN). May act by linking the adapter protein complex AP-1 to other proteins. Component of clathrin-coated vesicles. Component of the aftiphilin/p200/gamma-synergin complex, which plays roles in AP1G1/AP-1-mediated protein trafficking including the trafficking of transferrin from early to recycling endosomes, and the membrane trafficking of furin and the lysosomal enzyme cathepsin D between the trans-Golgi network (TGN) and endosomes.</text>
</comment>
<dbReference type="PROSITE" id="PS50031">
    <property type="entry name" value="EH"/>
    <property type="match status" value="1"/>
</dbReference>
<evidence type="ECO:0000256" key="13">
    <source>
        <dbReference type="ARBA" id="ARBA00023136"/>
    </source>
</evidence>
<sequence length="1236" mass="132824">MALRPGTGAGGGGAAGAGTGAAGGGSFMFPVAGGIRPPQAGLMPMQQQGFPMVSVMQPNMQGMIGMNYSSQMSQGPIAMQAGIPMGPMPAAGMPYLGQAPFLGMRPPGPQYTPDMQKQFAEEQQKRFEQQQKLLEEERKRRQFEEQKQKLRLLSSVKPKTGEKSRDDALEAIKGNLDGFSRDAKMHPTPASHPKKPGVGVFPSQDPVQPRMPPWIYNESLVPDAYKKILETTMTPTGIDTAKLYPILMSSGLPRETLGQIWALANRTTPGKLTKEELYTVLAMIAVTQRGIPAMSPDALSQFPAAPVPTLSGFPMTLPTPVSQPTGLPSGSAGSMPLNLGQPVMGINLVGPVGGAAAQASSGFMPTYPANQVVKPEEDDFQDFQDASKSGSLDDSFSDFQELPASSKTNNSQHGNSAPTLLMPLPGSKASASVDKYAVFKGIAADKSSENTVPFGEPGDKYRAFRELEQTAESKSSGENFAEFRSAGTDDGFTDFKTADSISPLEPPTKDKTFPAAFPSGAIQQKQQTQVKNPLNLADLDMFSSVNCSSEKPVSFSAAFRAPKSVSARPQLAGPASVTTALASTKSSSVADDFGDFNLFGEYSSPASVGEQDDFADFMAFSNSSVSSEQKADDKYDALKEEASPVPLPSSLSSTVKGGQNPAAASTKYDVFKQLSLEGSGLGAEDLKDSTPAGKSDDDFADFHSNKFSSMNLDKSLGEKVAFRHTKEDSASVKSLDLPSIGGSSVGKEDSEDALSVQFDMKLADVGGDLKHVMSDSSLDLPTVSGQHPPAADIEDLKYAAFGTYSSNFAVSTLTSYDWSDRDDASQGRKLSPFVLSAGSRSSSAASVLQKKETSFGSSENITMTSLSKVTTFASEDSLPETTFPAFANFKDVILQTSEQREYESRDYKDFTRQDLPSAERSHEATCPSPASSSASHDTPKECSDDFGEFQSEKPKISKFDFLVANSQSKMKSSEEMIKSELATFDLSVQGSHKRSLSLGDKEISRSSPSPALEQPFRDRSNTLSEKPALPVIRDKYKDLTGEVEENERYAYEWQRCLGSALDVIKKANDTLNGISSSSVCTEVIQSAQGMEYLLGVVEVYRVTKRVELGIKATAVCSEKLQQLLKDIDKVWNNLIGFMSLTTLTPDENSLDFSSCMLRPGIKNAQELACGVCLLNVDSRSRKEEKPAAEHPKKAFNSETDSFKLAYGGHQYHASCANFWINCVEPKPPGLILPDLL</sequence>
<dbReference type="InterPro" id="IPR011992">
    <property type="entry name" value="EF-hand-dom_pair"/>
</dbReference>
<feature type="compositionally biased region" description="Basic and acidic residues" evidence="21">
    <location>
        <begin position="898"/>
        <end position="923"/>
    </location>
</feature>
<evidence type="ECO:0000256" key="3">
    <source>
        <dbReference type="ARBA" id="ARBA00004556"/>
    </source>
</evidence>
<dbReference type="OrthoDB" id="524326at2759"/>
<evidence type="ECO:0000256" key="8">
    <source>
        <dbReference type="ARBA" id="ARBA00022737"/>
    </source>
</evidence>
<reference evidence="24" key="1">
    <citation type="submission" date="2025-08" db="UniProtKB">
        <authorList>
            <consortium name="RefSeq"/>
        </authorList>
    </citation>
    <scope>IDENTIFICATION</scope>
    <source>
        <tissue evidence="24">Muscle</tissue>
    </source>
</reference>
<keyword evidence="9" id="KW-0653">Protein transport</keyword>
<dbReference type="CDD" id="cd00052">
    <property type="entry name" value="EH"/>
    <property type="match status" value="1"/>
</dbReference>
<evidence type="ECO:0000313" key="23">
    <source>
        <dbReference type="Proteomes" id="UP000694851"/>
    </source>
</evidence>
<evidence type="ECO:0000256" key="19">
    <source>
        <dbReference type="ARBA" id="ARBA00084050"/>
    </source>
</evidence>
<dbReference type="RefSeq" id="XP_019492237.1">
    <property type="nucleotide sequence ID" value="XM_019636692.1"/>
</dbReference>
<evidence type="ECO:0000256" key="12">
    <source>
        <dbReference type="ARBA" id="ARBA00023054"/>
    </source>
</evidence>
<feature type="compositionally biased region" description="Basic and acidic residues" evidence="21">
    <location>
        <begin position="629"/>
        <end position="642"/>
    </location>
</feature>
<keyword evidence="4" id="KW-0813">Transport</keyword>
<dbReference type="FunFam" id="1.10.238.10:FF:000075">
    <property type="entry name" value="synergin gamma isoform X2"/>
    <property type="match status" value="1"/>
</dbReference>
<evidence type="ECO:0000256" key="14">
    <source>
        <dbReference type="ARBA" id="ARBA00023329"/>
    </source>
</evidence>
<evidence type="ECO:0000256" key="4">
    <source>
        <dbReference type="ARBA" id="ARBA00022448"/>
    </source>
</evidence>